<proteinExistence type="predicted"/>
<name>A0A8J6ATX3_9EUKA</name>
<protein>
    <submittedName>
        <fullName evidence="2">tRNA-dihydrouridine synthase</fullName>
    </submittedName>
</protein>
<dbReference type="GO" id="GO:0017150">
    <property type="term" value="F:tRNA dihydrouridine synthase activity"/>
    <property type="evidence" value="ECO:0007669"/>
    <property type="project" value="TreeGrafter"/>
</dbReference>
<dbReference type="CDD" id="cd02801">
    <property type="entry name" value="DUS_like_FMN"/>
    <property type="match status" value="1"/>
</dbReference>
<keyword evidence="3" id="KW-1185">Reference proteome</keyword>
<dbReference type="InterPro" id="IPR013785">
    <property type="entry name" value="Aldolase_TIM"/>
</dbReference>
<dbReference type="SUPFAM" id="SSF51395">
    <property type="entry name" value="FMN-linked oxidoreductases"/>
    <property type="match status" value="1"/>
</dbReference>
<dbReference type="InterPro" id="IPR035587">
    <property type="entry name" value="DUS-like_FMN-bd"/>
</dbReference>
<evidence type="ECO:0000313" key="2">
    <source>
        <dbReference type="EMBL" id="KAG9391380.1"/>
    </source>
</evidence>
<feature type="domain" description="DUS-like FMN-binding" evidence="1">
    <location>
        <begin position="23"/>
        <end position="259"/>
    </location>
</feature>
<dbReference type="Gene3D" id="3.20.20.70">
    <property type="entry name" value="Aldolase class I"/>
    <property type="match status" value="1"/>
</dbReference>
<dbReference type="PANTHER" id="PTHR45936:SF1">
    <property type="entry name" value="TRNA-DIHYDROURIDINE(20) SYNTHASE [NAD(P)+]-LIKE"/>
    <property type="match status" value="1"/>
</dbReference>
<dbReference type="OrthoDB" id="9977870at2759"/>
<accession>A0A8J6ATX3</accession>
<dbReference type="EMBL" id="JAHDYR010000053">
    <property type="protein sequence ID" value="KAG9391380.1"/>
    <property type="molecule type" value="Genomic_DNA"/>
</dbReference>
<gene>
    <name evidence="2" type="ORF">J8273_6140</name>
</gene>
<organism evidence="2 3">
    <name type="scientific">Carpediemonas membranifera</name>
    <dbReference type="NCBI Taxonomy" id="201153"/>
    <lineage>
        <taxon>Eukaryota</taxon>
        <taxon>Metamonada</taxon>
        <taxon>Carpediemonas-like organisms</taxon>
        <taxon>Carpediemonas</taxon>
    </lineage>
</organism>
<dbReference type="AlphaFoldDB" id="A0A8J6ATX3"/>
<dbReference type="InterPro" id="IPR052582">
    <property type="entry name" value="tRNA-DUS-like"/>
</dbReference>
<dbReference type="Proteomes" id="UP000717585">
    <property type="component" value="Unassembled WGS sequence"/>
</dbReference>
<dbReference type="GO" id="GO:0005737">
    <property type="term" value="C:cytoplasm"/>
    <property type="evidence" value="ECO:0007669"/>
    <property type="project" value="TreeGrafter"/>
</dbReference>
<dbReference type="Pfam" id="PF01207">
    <property type="entry name" value="Dus"/>
    <property type="match status" value="1"/>
</dbReference>
<evidence type="ECO:0000259" key="1">
    <source>
        <dbReference type="Pfam" id="PF01207"/>
    </source>
</evidence>
<reference evidence="2" key="1">
    <citation type="submission" date="2021-05" db="EMBL/GenBank/DDBJ databases">
        <title>A free-living protist that lacks canonical eukaryotic 1 DNA replication and segregation systems.</title>
        <authorList>
            <person name="Salas-Leiva D.E."/>
            <person name="Tromer E.C."/>
            <person name="Curtis B.A."/>
            <person name="Jerlstrom-Hultqvist J."/>
            <person name="Kolisko M."/>
            <person name="Yi Z."/>
            <person name="Salas-Leiva J.S."/>
            <person name="Gallot-Lavallee L."/>
            <person name="Kops G.J.P.L."/>
            <person name="Archibald J.M."/>
            <person name="Simpson A.G.B."/>
            <person name="Roger A.J."/>
        </authorList>
    </citation>
    <scope>NUCLEOTIDE SEQUENCE</scope>
    <source>
        <strain evidence="2">BICM</strain>
    </source>
</reference>
<comment type="caution">
    <text evidence="2">The sequence shown here is derived from an EMBL/GenBank/DDBJ whole genome shotgun (WGS) entry which is preliminary data.</text>
</comment>
<dbReference type="PANTHER" id="PTHR45936">
    <property type="entry name" value="TRNA-DIHYDROURIDINE(20) SYNTHASE [NAD(P)+]-LIKE"/>
    <property type="match status" value="1"/>
</dbReference>
<sequence>MMALEGAPFEPKPAPDFSSGRYLAPMVRAGTLPMRITATQFGATACFTDVIIDQKLMRSDRHVSSIGSIPLVEYRLPDGGPLAFQTCPREGPVVCQIGSANDVYAISAVQNIERDVSAFDLNCGCNVSFSTKGDMGVNRMFDLESTSAVLKAMVRATNKPVTVKTRLYHENDPDNVGQRRDLEFLAMAEQAGVKAITIHARYPKDSRSAAVHWERLRLIRESANIPVIANGGLMTEDDIAACQDASGCTSFMLARGAFSGISMFKRGPVDGMEFLTKLYENSVLCGVSAANAKYNLSFGFKGRKELVPPPKREALQHCKSYEELGSVLGFRAPVEVLADVGL</sequence>
<evidence type="ECO:0000313" key="3">
    <source>
        <dbReference type="Proteomes" id="UP000717585"/>
    </source>
</evidence>